<proteinExistence type="predicted"/>
<accession>A0A977IEG9</accession>
<keyword evidence="1" id="KW-0812">Transmembrane</keyword>
<keyword evidence="1" id="KW-1133">Transmembrane helix</keyword>
<feature type="transmembrane region" description="Helical" evidence="1">
    <location>
        <begin position="69"/>
        <end position="91"/>
    </location>
</feature>
<dbReference type="RefSeq" id="WP_075053532.1">
    <property type="nucleotide sequence ID" value="NZ_CP103305.1"/>
</dbReference>
<organism evidence="2">
    <name type="scientific">Nitrososphaera viennensis</name>
    <dbReference type="NCBI Taxonomy" id="1034015"/>
    <lineage>
        <taxon>Archaea</taxon>
        <taxon>Nitrososphaerota</taxon>
        <taxon>Nitrososphaeria</taxon>
        <taxon>Nitrososphaerales</taxon>
        <taxon>Nitrososphaeraceae</taxon>
        <taxon>Nitrososphaera</taxon>
    </lineage>
</organism>
<sequence length="92" mass="10364">MSVATDIFCALGQCWIGEGIDGIYVVATTLLDIAIKLSPMFGVMYFGYWLFLIIRTVREGSPEPIMNHVMFAWQVITGIVHAFMSFIKLFIP</sequence>
<dbReference type="Proteomes" id="UP001059771">
    <property type="component" value="Chromosome"/>
</dbReference>
<dbReference type="GeneID" id="74945371"/>
<reference evidence="2" key="1">
    <citation type="submission" date="2022-08" db="EMBL/GenBank/DDBJ databases">
        <title>Dynamic responses of ammonia-oxidizing microbial communities induced by reactive oxygen species (ROS) in fluctuating redox aquifers.</title>
        <authorList>
            <person name="Wang P."/>
            <person name="Wang H."/>
        </authorList>
    </citation>
    <scope>NUCLEOTIDE SEQUENCE</scope>
    <source>
        <strain evidence="2">PLX03</strain>
    </source>
</reference>
<dbReference type="EMBL" id="CP103305">
    <property type="protein sequence ID" value="UVS69285.1"/>
    <property type="molecule type" value="Genomic_DNA"/>
</dbReference>
<protein>
    <submittedName>
        <fullName evidence="2">Uncharacterized protein</fullName>
    </submittedName>
</protein>
<evidence type="ECO:0000256" key="1">
    <source>
        <dbReference type="SAM" id="Phobius"/>
    </source>
</evidence>
<evidence type="ECO:0000313" key="2">
    <source>
        <dbReference type="EMBL" id="UVS69285.1"/>
    </source>
</evidence>
<name>A0A977IEG9_9ARCH</name>
<dbReference type="AlphaFoldDB" id="A0A977IEG9"/>
<keyword evidence="1" id="KW-0472">Membrane</keyword>
<feature type="transmembrane region" description="Helical" evidence="1">
    <location>
        <begin position="37"/>
        <end position="57"/>
    </location>
</feature>
<gene>
    <name evidence="2" type="ORF">NWT39_00510</name>
</gene>